<dbReference type="Proteomes" id="UP000617628">
    <property type="component" value="Unassembled WGS sequence"/>
</dbReference>
<dbReference type="InterPro" id="IPR006311">
    <property type="entry name" value="TAT_signal"/>
</dbReference>
<keyword evidence="2" id="KW-1185">Reference proteome</keyword>
<sequence length="217" mass="23523">MKTEREQSRISRRDIIKWFTAAAAVSQFGPALSFGQGAVGAEGYGQDPKVAGIFKPGDHWPLTLTSSQRKTVTALADTILPEDEYGPAASSLRVPDFVDEWVSAPYPRQQAARKKILPGLKDIEELSLNLEGERFSGLSLKLRAKLLDRVTGEGSKDALAKRVAGFLHEFTSICMGAYYGTPAGWKAIGYVGNVPSPTFNGPPQEVLDRVGVTQTVK</sequence>
<name>A0A934VSZ5_9BACT</name>
<dbReference type="EMBL" id="JAENIL010000039">
    <property type="protein sequence ID" value="MBK1879004.1"/>
    <property type="molecule type" value="Genomic_DNA"/>
</dbReference>
<dbReference type="Pfam" id="PF13618">
    <property type="entry name" value="Gluconate_2-dh3"/>
    <property type="match status" value="1"/>
</dbReference>
<organism evidence="1 2">
    <name type="scientific">Pelagicoccus mobilis</name>
    <dbReference type="NCBI Taxonomy" id="415221"/>
    <lineage>
        <taxon>Bacteria</taxon>
        <taxon>Pseudomonadati</taxon>
        <taxon>Verrucomicrobiota</taxon>
        <taxon>Opitutia</taxon>
        <taxon>Puniceicoccales</taxon>
        <taxon>Pelagicoccaceae</taxon>
        <taxon>Pelagicoccus</taxon>
    </lineage>
</organism>
<dbReference type="InterPro" id="IPR027056">
    <property type="entry name" value="Gluconate_2DH_su3"/>
</dbReference>
<evidence type="ECO:0000313" key="1">
    <source>
        <dbReference type="EMBL" id="MBK1879004.1"/>
    </source>
</evidence>
<accession>A0A934VSZ5</accession>
<dbReference type="AlphaFoldDB" id="A0A934VSZ5"/>
<gene>
    <name evidence="1" type="ORF">JIN87_19120</name>
</gene>
<comment type="caution">
    <text evidence="1">The sequence shown here is derived from an EMBL/GenBank/DDBJ whole genome shotgun (WGS) entry which is preliminary data.</text>
</comment>
<protein>
    <submittedName>
        <fullName evidence="1">Gluconate 2-dehydrogenase subunit 3 family protein</fullName>
    </submittedName>
</protein>
<proteinExistence type="predicted"/>
<evidence type="ECO:0000313" key="2">
    <source>
        <dbReference type="Proteomes" id="UP000617628"/>
    </source>
</evidence>
<dbReference type="PROSITE" id="PS51318">
    <property type="entry name" value="TAT"/>
    <property type="match status" value="1"/>
</dbReference>
<reference evidence="1" key="1">
    <citation type="submission" date="2021-01" db="EMBL/GenBank/DDBJ databases">
        <title>Modified the classification status of verrucomicrobia.</title>
        <authorList>
            <person name="Feng X."/>
        </authorList>
    </citation>
    <scope>NUCLEOTIDE SEQUENCE</scope>
    <source>
        <strain evidence="1">KCTC 13126</strain>
    </source>
</reference>
<dbReference type="RefSeq" id="WP_200357218.1">
    <property type="nucleotide sequence ID" value="NZ_JAENIL010000039.1"/>
</dbReference>